<evidence type="ECO:0000313" key="3">
    <source>
        <dbReference type="Proteomes" id="UP000327157"/>
    </source>
</evidence>
<accession>A0A5N5H9I7</accession>
<dbReference type="Proteomes" id="UP000327157">
    <property type="component" value="Unassembled WGS sequence"/>
</dbReference>
<organism evidence="1 3">
    <name type="scientific">Pyrus ussuriensis x Pyrus communis</name>
    <dbReference type="NCBI Taxonomy" id="2448454"/>
    <lineage>
        <taxon>Eukaryota</taxon>
        <taxon>Viridiplantae</taxon>
        <taxon>Streptophyta</taxon>
        <taxon>Embryophyta</taxon>
        <taxon>Tracheophyta</taxon>
        <taxon>Spermatophyta</taxon>
        <taxon>Magnoliopsida</taxon>
        <taxon>eudicotyledons</taxon>
        <taxon>Gunneridae</taxon>
        <taxon>Pentapetalae</taxon>
        <taxon>rosids</taxon>
        <taxon>fabids</taxon>
        <taxon>Rosales</taxon>
        <taxon>Rosaceae</taxon>
        <taxon>Amygdaloideae</taxon>
        <taxon>Maleae</taxon>
        <taxon>Pyrus</taxon>
    </lineage>
</organism>
<reference evidence="1 3" key="1">
    <citation type="submission" date="2019-09" db="EMBL/GenBank/DDBJ databases">
        <authorList>
            <person name="Ou C."/>
        </authorList>
    </citation>
    <scope>NUCLEOTIDE SEQUENCE [LARGE SCALE GENOMIC DNA]</scope>
    <source>
        <strain evidence="1">S2</strain>
        <tissue evidence="1">Leaf</tissue>
    </source>
</reference>
<name>A0A5N5H9I7_9ROSA</name>
<dbReference type="AlphaFoldDB" id="A0A5N5H9I7"/>
<protein>
    <submittedName>
        <fullName evidence="1">Pyridoxal biosynthesis protein PDX1</fullName>
    </submittedName>
</protein>
<proteinExistence type="predicted"/>
<comment type="caution">
    <text evidence="1">The sequence shown here is derived from an EMBL/GenBank/DDBJ whole genome shotgun (WGS) entry which is preliminary data.</text>
</comment>
<evidence type="ECO:0000313" key="1">
    <source>
        <dbReference type="EMBL" id="KAB2619824.1"/>
    </source>
</evidence>
<reference evidence="1 3" key="2">
    <citation type="submission" date="2019-11" db="EMBL/GenBank/DDBJ databases">
        <title>A de novo genome assembly of a pear dwarfing rootstock.</title>
        <authorList>
            <person name="Wang F."/>
            <person name="Wang J."/>
            <person name="Li S."/>
            <person name="Zhang Y."/>
            <person name="Fang M."/>
            <person name="Ma L."/>
            <person name="Zhao Y."/>
            <person name="Jiang S."/>
        </authorList>
    </citation>
    <scope>NUCLEOTIDE SEQUENCE [LARGE SCALE GENOMIC DNA]</scope>
    <source>
        <strain evidence="1">S2</strain>
        <tissue evidence="1">Leaf</tissue>
    </source>
</reference>
<keyword evidence="3" id="KW-1185">Reference proteome</keyword>
<sequence>MSRTTSMKFPVPASNFVGSHRGDLAKISTAADERESEDLTLVNVVQATGFKDLRLDEMADANFGHDADGDGLLDFLDELGLHIRVTSSWDRMLAGTRLRAMTA</sequence>
<gene>
    <name evidence="1" type="ORF">D8674_041827</name>
    <name evidence="2" type="ORF">D8674_041830</name>
</gene>
<dbReference type="EMBL" id="SMOL01000377">
    <property type="protein sequence ID" value="KAB2619824.1"/>
    <property type="molecule type" value="Genomic_DNA"/>
</dbReference>
<dbReference type="EMBL" id="SMOL01000377">
    <property type="protein sequence ID" value="KAB2619827.1"/>
    <property type="molecule type" value="Genomic_DNA"/>
</dbReference>
<evidence type="ECO:0000313" key="2">
    <source>
        <dbReference type="EMBL" id="KAB2619827.1"/>
    </source>
</evidence>